<accession>C0E0A4</accession>
<evidence type="ECO:0000313" key="2">
    <source>
        <dbReference type="EMBL" id="EEG27995.1"/>
    </source>
</evidence>
<sequence>MCNIINLAQARADRSNLKIQIIRSGNNAGSSCPFLATATDGHEYWCKAINNPQGREVPVNEVAAAIVGDRIQSPIPRWAILDVPDDLRGRYFEEGDYALTGEPVFGSQVIHTSDVYSLDDKDVLAHIADDSNYNRIPKLYAHWLLCNAEDIQVMYDYGNDHSIISVDHGFWFGSHARAWEFGSHTQPAGRPSLPAIQKEIPRDQWDLAIKSLEALDDTLFDDFKKTIPESWNVKKDILKEIASYVLERKDYTIEQLQERQRRTQRR</sequence>
<organism evidence="2 3">
    <name type="scientific">Corynebacterium matruchotii ATCC 33806</name>
    <dbReference type="NCBI Taxonomy" id="566549"/>
    <lineage>
        <taxon>Bacteria</taxon>
        <taxon>Bacillati</taxon>
        <taxon>Actinomycetota</taxon>
        <taxon>Actinomycetes</taxon>
        <taxon>Mycobacteriales</taxon>
        <taxon>Corynebacteriaceae</taxon>
        <taxon>Corynebacterium</taxon>
    </lineage>
</organism>
<comment type="caution">
    <text evidence="2">The sequence shown here is derived from an EMBL/GenBank/DDBJ whole genome shotgun (WGS) entry which is preliminary data.</text>
</comment>
<dbReference type="RefSeq" id="WP_005519679.1">
    <property type="nucleotide sequence ID" value="NZ_EQ973328.1"/>
</dbReference>
<dbReference type="InterPro" id="IPR046748">
    <property type="entry name" value="HipA_2"/>
</dbReference>
<protein>
    <recommendedName>
        <fullName evidence="1">HipA-like kinase domain-containing protein</fullName>
    </recommendedName>
</protein>
<name>C0E0A4_9CORY</name>
<reference evidence="2 3" key="1">
    <citation type="submission" date="2009-01" db="EMBL/GenBank/DDBJ databases">
        <authorList>
            <person name="Fulton L."/>
            <person name="Clifton S."/>
            <person name="Chinwalla A.T."/>
            <person name="Mitreva M."/>
            <person name="Sodergren E."/>
            <person name="Weinstock G."/>
            <person name="Clifton S."/>
            <person name="Dooling D.J."/>
            <person name="Fulton B."/>
            <person name="Minx P."/>
            <person name="Pepin K.H."/>
            <person name="Johnson M."/>
            <person name="Bhonagiri V."/>
            <person name="Nash W.E."/>
            <person name="Mardis E.R."/>
            <person name="Wilson R.K."/>
        </authorList>
    </citation>
    <scope>NUCLEOTIDE SEQUENCE [LARGE SCALE GENOMIC DNA]</scope>
    <source>
        <strain evidence="2 3">ATCC 33806</strain>
    </source>
</reference>
<dbReference type="HOGENOM" id="CLU_091278_0_0_11"/>
<feature type="domain" description="HipA-like kinase" evidence="1">
    <location>
        <begin position="22"/>
        <end position="114"/>
    </location>
</feature>
<gene>
    <name evidence="2" type="ORF">CORMATOL_00404</name>
</gene>
<dbReference type="Proteomes" id="UP000006247">
    <property type="component" value="Unassembled WGS sequence"/>
</dbReference>
<dbReference type="AlphaFoldDB" id="C0E0A4"/>
<evidence type="ECO:0000313" key="3">
    <source>
        <dbReference type="Proteomes" id="UP000006247"/>
    </source>
</evidence>
<dbReference type="Pfam" id="PF20613">
    <property type="entry name" value="HipA_2"/>
    <property type="match status" value="1"/>
</dbReference>
<proteinExistence type="predicted"/>
<evidence type="ECO:0000259" key="1">
    <source>
        <dbReference type="Pfam" id="PF20613"/>
    </source>
</evidence>
<dbReference type="EMBL" id="ACEB01000004">
    <property type="protein sequence ID" value="EEG27995.1"/>
    <property type="molecule type" value="Genomic_DNA"/>
</dbReference>